<feature type="transmembrane region" description="Helical" evidence="1">
    <location>
        <begin position="162"/>
        <end position="183"/>
    </location>
</feature>
<feature type="transmembrane region" description="Helical" evidence="1">
    <location>
        <begin position="259"/>
        <end position="280"/>
    </location>
</feature>
<dbReference type="NCBIfam" id="NF037962">
    <property type="entry name" value="arsenic_eff"/>
    <property type="match status" value="1"/>
</dbReference>
<dbReference type="InterPro" id="IPR021552">
    <property type="entry name" value="ArsP_2"/>
</dbReference>
<sequence>MLHMIEHALEHTLTLLPFLYVTYLAMEFLEHKLHGHSGRWVRKAGNLGPLAGGLVGILPQCGFSTVAANLYAGRIISVGTLLAVFLSTSDEMLPLLLSYQTPPVKMVQILALKAAIGIAAGFLVDLLLRRRKQPEDIGHLCEHEHCHCHQGNLFLSALRHTISIGLFLLIISIILEVVLHEVGEDTLYNVLQGNSILTVVLSAIVGLIPNCAASVTITTLYLDGLLSFGAMMAGLLVGAGMGLLVLLRMNRDWKDNLRIIGLLLAVGIVCGIALDGLSIAL</sequence>
<keyword evidence="1" id="KW-0472">Membrane</keyword>
<name>A0A9D1JTI5_9FIRM</name>
<keyword evidence="1" id="KW-0812">Transmembrane</keyword>
<evidence type="ECO:0000313" key="3">
    <source>
        <dbReference type="Proteomes" id="UP000886741"/>
    </source>
</evidence>
<evidence type="ECO:0000256" key="1">
    <source>
        <dbReference type="SAM" id="Phobius"/>
    </source>
</evidence>
<reference evidence="2" key="2">
    <citation type="journal article" date="2021" name="PeerJ">
        <title>Extensive microbial diversity within the chicken gut microbiome revealed by metagenomics and culture.</title>
        <authorList>
            <person name="Gilroy R."/>
            <person name="Ravi A."/>
            <person name="Getino M."/>
            <person name="Pursley I."/>
            <person name="Horton D.L."/>
            <person name="Alikhan N.F."/>
            <person name="Baker D."/>
            <person name="Gharbi K."/>
            <person name="Hall N."/>
            <person name="Watson M."/>
            <person name="Adriaenssens E.M."/>
            <person name="Foster-Nyarko E."/>
            <person name="Jarju S."/>
            <person name="Secka A."/>
            <person name="Antonio M."/>
            <person name="Oren A."/>
            <person name="Chaudhuri R.R."/>
            <person name="La Ragione R."/>
            <person name="Hildebrand F."/>
            <person name="Pallen M.J."/>
        </authorList>
    </citation>
    <scope>NUCLEOTIDE SEQUENCE</scope>
    <source>
        <strain evidence="2">ChiBcec16-1751</strain>
    </source>
</reference>
<dbReference type="EMBL" id="DVJJ01000079">
    <property type="protein sequence ID" value="HIS64748.1"/>
    <property type="molecule type" value="Genomic_DNA"/>
</dbReference>
<feature type="transmembrane region" description="Helical" evidence="1">
    <location>
        <begin position="12"/>
        <end position="29"/>
    </location>
</feature>
<dbReference type="Pfam" id="PF11449">
    <property type="entry name" value="ArsP_2"/>
    <property type="match status" value="1"/>
</dbReference>
<organism evidence="2 3">
    <name type="scientific">Candidatus Avoscillospira avistercoris</name>
    <dbReference type="NCBI Taxonomy" id="2840707"/>
    <lineage>
        <taxon>Bacteria</taxon>
        <taxon>Bacillati</taxon>
        <taxon>Bacillota</taxon>
        <taxon>Clostridia</taxon>
        <taxon>Eubacteriales</taxon>
        <taxon>Oscillospiraceae</taxon>
        <taxon>Oscillospiraceae incertae sedis</taxon>
        <taxon>Candidatus Avoscillospira</taxon>
    </lineage>
</organism>
<reference evidence="2" key="1">
    <citation type="submission" date="2020-10" db="EMBL/GenBank/DDBJ databases">
        <authorList>
            <person name="Gilroy R."/>
        </authorList>
    </citation>
    <scope>NUCLEOTIDE SEQUENCE</scope>
    <source>
        <strain evidence="2">ChiBcec16-1751</strain>
    </source>
</reference>
<feature type="transmembrane region" description="Helical" evidence="1">
    <location>
        <begin position="109"/>
        <end position="128"/>
    </location>
</feature>
<dbReference type="Proteomes" id="UP000886741">
    <property type="component" value="Unassembled WGS sequence"/>
</dbReference>
<feature type="transmembrane region" description="Helical" evidence="1">
    <location>
        <begin position="50"/>
        <end position="72"/>
    </location>
</feature>
<feature type="transmembrane region" description="Helical" evidence="1">
    <location>
        <begin position="228"/>
        <end position="247"/>
    </location>
</feature>
<gene>
    <name evidence="2" type="ORF">IAA83_05175</name>
</gene>
<evidence type="ECO:0000313" key="2">
    <source>
        <dbReference type="EMBL" id="HIS64748.1"/>
    </source>
</evidence>
<accession>A0A9D1JTI5</accession>
<dbReference type="AlphaFoldDB" id="A0A9D1JTI5"/>
<feature type="transmembrane region" description="Helical" evidence="1">
    <location>
        <begin position="195"/>
        <end position="222"/>
    </location>
</feature>
<keyword evidence="1" id="KW-1133">Transmembrane helix</keyword>
<proteinExistence type="predicted"/>
<protein>
    <submittedName>
        <fullName evidence="2">Arsenic efflux protein</fullName>
    </submittedName>
</protein>
<comment type="caution">
    <text evidence="2">The sequence shown here is derived from an EMBL/GenBank/DDBJ whole genome shotgun (WGS) entry which is preliminary data.</text>
</comment>